<keyword evidence="2" id="KW-1185">Reference proteome</keyword>
<proteinExistence type="predicted"/>
<accession>A0A3N2PZ16</accession>
<dbReference type="Proteomes" id="UP000272025">
    <property type="component" value="Unassembled WGS sequence"/>
</dbReference>
<dbReference type="AlphaFoldDB" id="A0A3N2PZ16"/>
<name>A0A3N2PZ16_SODAK</name>
<dbReference type="EMBL" id="ML119053">
    <property type="protein sequence ID" value="ROT39668.1"/>
    <property type="molecule type" value="Genomic_DNA"/>
</dbReference>
<protein>
    <submittedName>
        <fullName evidence="1">Uncharacterized protein</fullName>
    </submittedName>
</protein>
<gene>
    <name evidence="1" type="ORF">SODALDRAFT_135128</name>
</gene>
<sequence length="93" mass="10688">MHLSTFYDSFRWDPSVHLICIVVVCWFRVRLVCPSCCDPFHTNIGQMALCSISLYTHWLTWHSAIYFDIELQMATSSPDGQGTVSQRGTTNKE</sequence>
<reference evidence="1 2" key="1">
    <citation type="journal article" date="2018" name="Mol. Ecol.">
        <title>The obligate alkalophilic soda-lake fungus Sodiomyces alkalinus has shifted to a protein diet.</title>
        <authorList>
            <person name="Grum-Grzhimaylo A.A."/>
            <person name="Falkoski D.L."/>
            <person name="van den Heuvel J."/>
            <person name="Valero-Jimenez C.A."/>
            <person name="Min B."/>
            <person name="Choi I.G."/>
            <person name="Lipzen A."/>
            <person name="Daum C.G."/>
            <person name="Aanen D.K."/>
            <person name="Tsang A."/>
            <person name="Henrissat B."/>
            <person name="Bilanenko E.N."/>
            <person name="de Vries R.P."/>
            <person name="van Kan J.A.L."/>
            <person name="Grigoriev I.V."/>
            <person name="Debets A.J.M."/>
        </authorList>
    </citation>
    <scope>NUCLEOTIDE SEQUENCE [LARGE SCALE GENOMIC DNA]</scope>
    <source>
        <strain evidence="1 2">F11</strain>
    </source>
</reference>
<organism evidence="1 2">
    <name type="scientific">Sodiomyces alkalinus (strain CBS 110278 / VKM F-3762 / F11)</name>
    <name type="common">Alkaliphilic filamentous fungus</name>
    <dbReference type="NCBI Taxonomy" id="1314773"/>
    <lineage>
        <taxon>Eukaryota</taxon>
        <taxon>Fungi</taxon>
        <taxon>Dikarya</taxon>
        <taxon>Ascomycota</taxon>
        <taxon>Pezizomycotina</taxon>
        <taxon>Sordariomycetes</taxon>
        <taxon>Hypocreomycetidae</taxon>
        <taxon>Glomerellales</taxon>
        <taxon>Plectosphaerellaceae</taxon>
        <taxon>Sodiomyces</taxon>
    </lineage>
</organism>
<evidence type="ECO:0000313" key="2">
    <source>
        <dbReference type="Proteomes" id="UP000272025"/>
    </source>
</evidence>
<dbReference type="RefSeq" id="XP_028467474.1">
    <property type="nucleotide sequence ID" value="XM_028606742.1"/>
</dbReference>
<evidence type="ECO:0000313" key="1">
    <source>
        <dbReference type="EMBL" id="ROT39668.1"/>
    </source>
</evidence>
<dbReference type="GeneID" id="39575220"/>